<keyword evidence="3" id="KW-1185">Reference proteome</keyword>
<dbReference type="AlphaFoldDB" id="A0A5B8VQN2"/>
<feature type="domain" description="Bacterial bifunctional deaminase-reductase C-terminal" evidence="1">
    <location>
        <begin position="3"/>
        <end position="174"/>
    </location>
</feature>
<gene>
    <name evidence="2" type="ORF">FSB73_20675</name>
</gene>
<protein>
    <submittedName>
        <fullName evidence="2">Dihydrofolate reductase</fullName>
    </submittedName>
</protein>
<dbReference type="RefSeq" id="WP_146786653.1">
    <property type="nucleotide sequence ID" value="NZ_CP042434.1"/>
</dbReference>
<dbReference type="OrthoDB" id="195113at2"/>
<dbReference type="Proteomes" id="UP000321291">
    <property type="component" value="Chromosome"/>
</dbReference>
<dbReference type="InterPro" id="IPR024072">
    <property type="entry name" value="DHFR-like_dom_sf"/>
</dbReference>
<dbReference type="PANTHER" id="PTHR38011:SF11">
    <property type="entry name" value="2,5-DIAMINO-6-RIBOSYLAMINO-4(3H)-PYRIMIDINONE 5'-PHOSPHATE REDUCTASE"/>
    <property type="match status" value="1"/>
</dbReference>
<dbReference type="KEGG" id="agi:FSB73_20675"/>
<dbReference type="Pfam" id="PF01872">
    <property type="entry name" value="RibD_C"/>
    <property type="match status" value="1"/>
</dbReference>
<sequence length="181" mass="20080">MTKVIAAINMTLDGYCDHTGGIADEALHEHYSQLIRHGGAILYGSVTYRLMQYWQDLIHKPTGNKSIDDFALAIDNIPKIVFSKSLNTLDWDTAKLASSSIKTEISRLKKEMDRDILIGSPSLIIQSMKLGLVDELQLCVHPVILGSGLPLFKDITNRTLLKLLKTKTLPSGAIILYYAPN</sequence>
<dbReference type="EMBL" id="CP042434">
    <property type="protein sequence ID" value="QEC73719.1"/>
    <property type="molecule type" value="Genomic_DNA"/>
</dbReference>
<evidence type="ECO:0000259" key="1">
    <source>
        <dbReference type="Pfam" id="PF01872"/>
    </source>
</evidence>
<dbReference type="GO" id="GO:0009231">
    <property type="term" value="P:riboflavin biosynthetic process"/>
    <property type="evidence" value="ECO:0007669"/>
    <property type="project" value="InterPro"/>
</dbReference>
<proteinExistence type="predicted"/>
<evidence type="ECO:0000313" key="3">
    <source>
        <dbReference type="Proteomes" id="UP000321291"/>
    </source>
</evidence>
<dbReference type="SUPFAM" id="SSF53597">
    <property type="entry name" value="Dihydrofolate reductase-like"/>
    <property type="match status" value="1"/>
</dbReference>
<reference evidence="2 3" key="1">
    <citation type="journal article" date="2017" name="Int. J. Syst. Evol. Microbiol.">
        <title>Arachidicoccus ginsenosidivorans sp. nov., with ginsenoside-converting activity isolated from ginseng cultivating soil.</title>
        <authorList>
            <person name="Siddiqi M.Z."/>
            <person name="Aslam Z."/>
            <person name="Im W.T."/>
        </authorList>
    </citation>
    <scope>NUCLEOTIDE SEQUENCE [LARGE SCALE GENOMIC DNA]</scope>
    <source>
        <strain evidence="2 3">Gsoil 809</strain>
    </source>
</reference>
<dbReference type="Gene3D" id="3.40.430.10">
    <property type="entry name" value="Dihydrofolate Reductase, subunit A"/>
    <property type="match status" value="1"/>
</dbReference>
<dbReference type="GO" id="GO:0008703">
    <property type="term" value="F:5-amino-6-(5-phosphoribosylamino)uracil reductase activity"/>
    <property type="evidence" value="ECO:0007669"/>
    <property type="project" value="InterPro"/>
</dbReference>
<evidence type="ECO:0000313" key="2">
    <source>
        <dbReference type="EMBL" id="QEC73719.1"/>
    </source>
</evidence>
<dbReference type="InterPro" id="IPR050765">
    <property type="entry name" value="Riboflavin_Biosynth_HTPR"/>
</dbReference>
<accession>A0A5B8VQN2</accession>
<name>A0A5B8VQN2_9BACT</name>
<dbReference type="InterPro" id="IPR002734">
    <property type="entry name" value="RibDG_C"/>
</dbReference>
<dbReference type="PANTHER" id="PTHR38011">
    <property type="entry name" value="DIHYDROFOLATE REDUCTASE FAMILY PROTEIN (AFU_ORTHOLOGUE AFUA_8G06820)"/>
    <property type="match status" value="1"/>
</dbReference>
<organism evidence="2 3">
    <name type="scientific">Arachidicoccus ginsenosidivorans</name>
    <dbReference type="NCBI Taxonomy" id="496057"/>
    <lineage>
        <taxon>Bacteria</taxon>
        <taxon>Pseudomonadati</taxon>
        <taxon>Bacteroidota</taxon>
        <taxon>Chitinophagia</taxon>
        <taxon>Chitinophagales</taxon>
        <taxon>Chitinophagaceae</taxon>
        <taxon>Arachidicoccus</taxon>
    </lineage>
</organism>